<dbReference type="InterPro" id="IPR003439">
    <property type="entry name" value="ABC_transporter-like_ATP-bd"/>
</dbReference>
<gene>
    <name evidence="10" type="ORF">CTEN210_05711</name>
</gene>
<dbReference type="PROSITE" id="PS50893">
    <property type="entry name" value="ABC_TRANSPORTER_2"/>
    <property type="match status" value="1"/>
</dbReference>
<dbReference type="SUPFAM" id="SSF52540">
    <property type="entry name" value="P-loop containing nucleoside triphosphate hydrolases"/>
    <property type="match status" value="1"/>
</dbReference>
<evidence type="ECO:0000256" key="1">
    <source>
        <dbReference type="ARBA" id="ARBA00004141"/>
    </source>
</evidence>
<dbReference type="PANTHER" id="PTHR30028:SF0">
    <property type="entry name" value="PROTEIN ALUMINUM SENSITIVE 3"/>
    <property type="match status" value="1"/>
</dbReference>
<dbReference type="GO" id="GO:0016887">
    <property type="term" value="F:ATP hydrolysis activity"/>
    <property type="evidence" value="ECO:0007669"/>
    <property type="project" value="InterPro"/>
</dbReference>
<dbReference type="PROSITE" id="PS00211">
    <property type="entry name" value="ABC_TRANSPORTER_1"/>
    <property type="match status" value="1"/>
</dbReference>
<comment type="subcellular location">
    <subcellularLocation>
        <location evidence="1">Membrane</location>
        <topology evidence="1">Multi-pass membrane protein</topology>
    </subcellularLocation>
</comment>
<organism evidence="10 11">
    <name type="scientific">Chaetoceros tenuissimus</name>
    <dbReference type="NCBI Taxonomy" id="426638"/>
    <lineage>
        <taxon>Eukaryota</taxon>
        <taxon>Sar</taxon>
        <taxon>Stramenopiles</taxon>
        <taxon>Ochrophyta</taxon>
        <taxon>Bacillariophyta</taxon>
        <taxon>Coscinodiscophyceae</taxon>
        <taxon>Chaetocerotophycidae</taxon>
        <taxon>Chaetocerotales</taxon>
        <taxon>Chaetocerotaceae</taxon>
        <taxon>Chaetoceros</taxon>
    </lineage>
</organism>
<evidence type="ECO:0000256" key="4">
    <source>
        <dbReference type="ARBA" id="ARBA00022741"/>
    </source>
</evidence>
<dbReference type="Gene3D" id="3.40.50.300">
    <property type="entry name" value="P-loop containing nucleotide triphosphate hydrolases"/>
    <property type="match status" value="1"/>
</dbReference>
<protein>
    <submittedName>
        <fullName evidence="10">ABC transporter ATP-binding protein</fullName>
    </submittedName>
</protein>
<dbReference type="GO" id="GO:0005524">
    <property type="term" value="F:ATP binding"/>
    <property type="evidence" value="ECO:0007669"/>
    <property type="project" value="UniProtKB-KW"/>
</dbReference>
<evidence type="ECO:0000256" key="8">
    <source>
        <dbReference type="SAM" id="Phobius"/>
    </source>
</evidence>
<keyword evidence="7 8" id="KW-0472">Membrane</keyword>
<dbReference type="InterPro" id="IPR005226">
    <property type="entry name" value="UPF0014_fam"/>
</dbReference>
<dbReference type="Pfam" id="PF00005">
    <property type="entry name" value="ABC_tran"/>
    <property type="match status" value="1"/>
</dbReference>
<keyword evidence="4" id="KW-0547">Nucleotide-binding</keyword>
<evidence type="ECO:0000313" key="11">
    <source>
        <dbReference type="Proteomes" id="UP001054902"/>
    </source>
</evidence>
<evidence type="ECO:0000259" key="9">
    <source>
        <dbReference type="PROSITE" id="PS50893"/>
    </source>
</evidence>
<keyword evidence="6 8" id="KW-1133">Transmembrane helix</keyword>
<evidence type="ECO:0000256" key="2">
    <source>
        <dbReference type="ARBA" id="ARBA00005268"/>
    </source>
</evidence>
<dbReference type="InterPro" id="IPR017871">
    <property type="entry name" value="ABC_transporter-like_CS"/>
</dbReference>
<feature type="transmembrane region" description="Helical" evidence="8">
    <location>
        <begin position="44"/>
        <end position="65"/>
    </location>
</feature>
<reference evidence="10 11" key="1">
    <citation type="journal article" date="2021" name="Sci. Rep.">
        <title>The genome of the diatom Chaetoceros tenuissimus carries an ancient integrated fragment of an extant virus.</title>
        <authorList>
            <person name="Hongo Y."/>
            <person name="Kimura K."/>
            <person name="Takaki Y."/>
            <person name="Yoshida Y."/>
            <person name="Baba S."/>
            <person name="Kobayashi G."/>
            <person name="Nagasaki K."/>
            <person name="Hano T."/>
            <person name="Tomaru Y."/>
        </authorList>
    </citation>
    <scope>NUCLEOTIDE SEQUENCE [LARGE SCALE GENOMIC DNA]</scope>
    <source>
        <strain evidence="10 11">NIES-3715</strain>
    </source>
</reference>
<evidence type="ECO:0000256" key="7">
    <source>
        <dbReference type="ARBA" id="ARBA00023136"/>
    </source>
</evidence>
<name>A0AAD3H3Q3_9STRA</name>
<dbReference type="InterPro" id="IPR003593">
    <property type="entry name" value="AAA+_ATPase"/>
</dbReference>
<feature type="domain" description="ABC transporter" evidence="9">
    <location>
        <begin position="374"/>
        <end position="602"/>
    </location>
</feature>
<feature type="transmembrane region" description="Helical" evidence="8">
    <location>
        <begin position="265"/>
        <end position="290"/>
    </location>
</feature>
<dbReference type="CDD" id="cd00267">
    <property type="entry name" value="ABC_ATPase"/>
    <property type="match status" value="1"/>
</dbReference>
<proteinExistence type="inferred from homology"/>
<dbReference type="SMART" id="SM00382">
    <property type="entry name" value="AAA"/>
    <property type="match status" value="1"/>
</dbReference>
<evidence type="ECO:0000256" key="3">
    <source>
        <dbReference type="ARBA" id="ARBA00022692"/>
    </source>
</evidence>
<dbReference type="InterPro" id="IPR027417">
    <property type="entry name" value="P-loop_NTPase"/>
</dbReference>
<accession>A0AAD3H3Q3</accession>
<keyword evidence="5 10" id="KW-0067">ATP-binding</keyword>
<dbReference type="Proteomes" id="UP001054902">
    <property type="component" value="Unassembled WGS sequence"/>
</dbReference>
<comment type="caution">
    <text evidence="10">The sequence shown here is derived from an EMBL/GenBank/DDBJ whole genome shotgun (WGS) entry which is preliminary data.</text>
</comment>
<feature type="transmembrane region" description="Helical" evidence="8">
    <location>
        <begin position="230"/>
        <end position="253"/>
    </location>
</feature>
<dbReference type="Pfam" id="PF03649">
    <property type="entry name" value="UPF0014"/>
    <property type="match status" value="1"/>
</dbReference>
<comment type="similarity">
    <text evidence="2">Belongs to the UPF0014 family.</text>
</comment>
<dbReference type="AlphaFoldDB" id="A0AAD3H3Q3"/>
<dbReference type="EMBL" id="BLLK01000036">
    <property type="protein sequence ID" value="GFH49235.1"/>
    <property type="molecule type" value="Genomic_DNA"/>
</dbReference>
<dbReference type="PANTHER" id="PTHR30028">
    <property type="entry name" value="UPF0014 INNER MEMBRANE PROTEIN YBBM-RELATED"/>
    <property type="match status" value="1"/>
</dbReference>
<keyword evidence="11" id="KW-1185">Reference proteome</keyword>
<keyword evidence="3 8" id="KW-0812">Transmembrane</keyword>
<evidence type="ECO:0000256" key="5">
    <source>
        <dbReference type="ARBA" id="ARBA00022840"/>
    </source>
</evidence>
<dbReference type="GO" id="GO:0005886">
    <property type="term" value="C:plasma membrane"/>
    <property type="evidence" value="ECO:0007669"/>
    <property type="project" value="TreeGrafter"/>
</dbReference>
<evidence type="ECO:0000256" key="6">
    <source>
        <dbReference type="ARBA" id="ARBA00022989"/>
    </source>
</evidence>
<sequence length="602" mass="66170">MFIGSRAVVRQAFESLSPINNLKIADMSSLPSVAMAPRGGGGGVIAISDATLLVSSVPLALVAILSWKMQLGVSSSLLTGAFRTFIQLSILAAILQPIFTASNIFLVVAYCFFMTTLAAQASCSRLKYQFKGQFLGVLGCLLTSVATVASFAFVGLIRPHPLYNPQYVIPIVGMLLGNSMNGISLTLNHLTSSIVEQQREINLYLSFGATAKEAISRILREAVRSGTTPLLNSLAVIGLVSIPGMMTGQILGGSSVIDAARYQCLIMYLITIATFCAILMESLLVLRIGFDKSHMLRPDRFTKEPKKSKNVLKWLFGLMKRKSSESKSKISSQDENTPLIQTSLKIEDTCPVTNNVEVQPLLNLNNSEGDTNMLEIRNLCKSTVRWDKKEEDTLLGREENVDSRNLFEHFSFNVRSNGISSVTGPSGSGKSQLLQCIAALTPIQEGEVLLNGKRWDVETRVEWRRKVRYVTQFKVDIPGKPIDFIKRIASFKSWIKDPSAPKLENVVETTQALISKWGLSVDCLDKDWSILSGGESQRVILAIAFASKPEVIMLDESTSALDQKSKAAVEASIKEYTEKFGWKVLLVSHDVEQFGRLKDLIV</sequence>
<evidence type="ECO:0000313" key="10">
    <source>
        <dbReference type="EMBL" id="GFH49235.1"/>
    </source>
</evidence>
<feature type="transmembrane region" description="Helical" evidence="8">
    <location>
        <begin position="134"/>
        <end position="155"/>
    </location>
</feature>